<evidence type="ECO:0000313" key="1">
    <source>
        <dbReference type="EMBL" id="KAL3582628.1"/>
    </source>
</evidence>
<accession>A0ACC4BVH0</accession>
<proteinExistence type="predicted"/>
<sequence>MEGNGYDFSCAREDGRSGEGNGEAERNVTSHVPLPIYMAIYKDDYANPHQTGVRGSIEVVLKRHSRTADVRMEISPSLGKPPCMPQGIAPACEPPPPPPHSPSSVSRVGF</sequence>
<dbReference type="Proteomes" id="UP000309997">
    <property type="component" value="Unassembled WGS sequence"/>
</dbReference>
<organism evidence="1 2">
    <name type="scientific">Populus alba</name>
    <name type="common">White poplar</name>
    <dbReference type="NCBI Taxonomy" id="43335"/>
    <lineage>
        <taxon>Eukaryota</taxon>
        <taxon>Viridiplantae</taxon>
        <taxon>Streptophyta</taxon>
        <taxon>Embryophyta</taxon>
        <taxon>Tracheophyta</taxon>
        <taxon>Spermatophyta</taxon>
        <taxon>Magnoliopsida</taxon>
        <taxon>eudicotyledons</taxon>
        <taxon>Gunneridae</taxon>
        <taxon>Pentapetalae</taxon>
        <taxon>rosids</taxon>
        <taxon>fabids</taxon>
        <taxon>Malpighiales</taxon>
        <taxon>Salicaceae</taxon>
        <taxon>Saliceae</taxon>
        <taxon>Populus</taxon>
    </lineage>
</organism>
<gene>
    <name evidence="1" type="ORF">D5086_016960</name>
</gene>
<name>A0ACC4BVH0_POPAL</name>
<reference evidence="1 2" key="1">
    <citation type="journal article" date="2024" name="Plant Biotechnol. J.">
        <title>Genome and CRISPR/Cas9 system of a widespread forest tree (Populus alba) in the world.</title>
        <authorList>
            <person name="Liu Y.J."/>
            <person name="Jiang P.F."/>
            <person name="Han X.M."/>
            <person name="Li X.Y."/>
            <person name="Wang H.M."/>
            <person name="Wang Y.J."/>
            <person name="Wang X.X."/>
            <person name="Zeng Q.Y."/>
        </authorList>
    </citation>
    <scope>NUCLEOTIDE SEQUENCE [LARGE SCALE GENOMIC DNA]</scope>
    <source>
        <strain evidence="2">cv. PAL-ZL1</strain>
    </source>
</reference>
<keyword evidence="2" id="KW-1185">Reference proteome</keyword>
<comment type="caution">
    <text evidence="1">The sequence shown here is derived from an EMBL/GenBank/DDBJ whole genome shotgun (WGS) entry which is preliminary data.</text>
</comment>
<dbReference type="EMBL" id="RCHU02000008">
    <property type="protein sequence ID" value="KAL3582628.1"/>
    <property type="molecule type" value="Genomic_DNA"/>
</dbReference>
<evidence type="ECO:0000313" key="2">
    <source>
        <dbReference type="Proteomes" id="UP000309997"/>
    </source>
</evidence>
<protein>
    <submittedName>
        <fullName evidence="1">Uncharacterized protein</fullName>
    </submittedName>
</protein>